<dbReference type="GO" id="GO:0003964">
    <property type="term" value="F:RNA-directed DNA polymerase activity"/>
    <property type="evidence" value="ECO:0007669"/>
    <property type="project" value="UniProtKB-KW"/>
</dbReference>
<organism evidence="2 3">
    <name type="scientific">Cyanobacterium stanieri LEGE 03274</name>
    <dbReference type="NCBI Taxonomy" id="1828756"/>
    <lineage>
        <taxon>Bacteria</taxon>
        <taxon>Bacillati</taxon>
        <taxon>Cyanobacteriota</taxon>
        <taxon>Cyanophyceae</taxon>
        <taxon>Oscillatoriophycideae</taxon>
        <taxon>Chroococcales</taxon>
        <taxon>Geminocystaceae</taxon>
        <taxon>Cyanobacterium</taxon>
    </lineage>
</organism>
<dbReference type="NCBIfam" id="TIGR04416">
    <property type="entry name" value="group_II_RT_mat"/>
    <property type="match status" value="1"/>
</dbReference>
<dbReference type="InterPro" id="IPR000477">
    <property type="entry name" value="RT_dom"/>
</dbReference>
<dbReference type="Pfam" id="PF00078">
    <property type="entry name" value="RVT_1"/>
    <property type="match status" value="1"/>
</dbReference>
<dbReference type="InterPro" id="IPR051083">
    <property type="entry name" value="GrpII_Intron_Splice-Mob/Def"/>
</dbReference>
<dbReference type="PANTHER" id="PTHR34047">
    <property type="entry name" value="NUCLEAR INTRON MATURASE 1, MITOCHONDRIAL-RELATED"/>
    <property type="match status" value="1"/>
</dbReference>
<reference evidence="2 3" key="1">
    <citation type="submission" date="2020-10" db="EMBL/GenBank/DDBJ databases">
        <authorList>
            <person name="Castelo-Branco R."/>
            <person name="Eusebio N."/>
            <person name="Adriana R."/>
            <person name="Vieira A."/>
            <person name="Brugerolle De Fraissinette N."/>
            <person name="Rezende De Castro R."/>
            <person name="Schneider M.P."/>
            <person name="Vasconcelos V."/>
            <person name="Leao P.N."/>
        </authorList>
    </citation>
    <scope>NUCLEOTIDE SEQUENCE [LARGE SCALE GENOMIC DNA]</scope>
    <source>
        <strain evidence="2 3">LEGE 03274</strain>
    </source>
</reference>
<evidence type="ECO:0000313" key="2">
    <source>
        <dbReference type="EMBL" id="MBE9223670.1"/>
    </source>
</evidence>
<dbReference type="InterPro" id="IPR043502">
    <property type="entry name" value="DNA/RNA_pol_sf"/>
</dbReference>
<dbReference type="Pfam" id="PF01844">
    <property type="entry name" value="HNH"/>
    <property type="match status" value="1"/>
</dbReference>
<dbReference type="Gene3D" id="1.10.30.50">
    <property type="match status" value="1"/>
</dbReference>
<proteinExistence type="predicted"/>
<gene>
    <name evidence="2" type="primary">ltrA</name>
    <name evidence="2" type="ORF">IQ215_13280</name>
</gene>
<keyword evidence="2" id="KW-0808">Transferase</keyword>
<name>A0ABR9V709_9CHRO</name>
<protein>
    <submittedName>
        <fullName evidence="2">Group II intron reverse transcriptase/maturase</fullName>
        <ecNumber evidence="2">2.7.7.49</ecNumber>
    </submittedName>
</protein>
<accession>A0ABR9V709</accession>
<feature type="domain" description="Reverse transcriptase" evidence="1">
    <location>
        <begin position="91"/>
        <end position="333"/>
    </location>
</feature>
<evidence type="ECO:0000313" key="3">
    <source>
        <dbReference type="Proteomes" id="UP000654604"/>
    </source>
</evidence>
<dbReference type="CDD" id="cd00085">
    <property type="entry name" value="HNHc"/>
    <property type="match status" value="1"/>
</dbReference>
<keyword evidence="2" id="KW-0695">RNA-directed DNA polymerase</keyword>
<keyword evidence="3" id="KW-1185">Reference proteome</keyword>
<dbReference type="InterPro" id="IPR030931">
    <property type="entry name" value="Group_II_RT_mat"/>
</dbReference>
<dbReference type="RefSeq" id="WP_193801894.1">
    <property type="nucleotide sequence ID" value="NZ_JADEWC010000040.1"/>
</dbReference>
<dbReference type="InterPro" id="IPR003615">
    <property type="entry name" value="HNH_nuc"/>
</dbReference>
<dbReference type="SUPFAM" id="SSF56672">
    <property type="entry name" value="DNA/RNA polymerases"/>
    <property type="match status" value="1"/>
</dbReference>
<dbReference type="InterPro" id="IPR013597">
    <property type="entry name" value="Mat_intron_G2"/>
</dbReference>
<dbReference type="Pfam" id="PF08388">
    <property type="entry name" value="GIIM"/>
    <property type="match status" value="1"/>
</dbReference>
<sequence length="599" mass="69416">MTTINKSIDKTENWQSINWKKVEIEVFRLQKRIYRASQSGNKKLTHKLQKLLTSSYYAKLLSTRKVTQDNQGRKTAGVDGVKSLTPNQRLEMVNNLNLRGKSKPTRRVWIPKVDGEQRPLGIPCMEERVRQCLVKLALEPQWEAKFEPNSYGFRPAKSTHDAVEAIFNAIRFQPKYVLDADIAKCFDRINHDELLNKLETHPLLRREIKAWLKSGVLDDGLLLPTNEGTPQGGTISPLLANIALHGMEEEIKKYTRTLKGHKVNNEKSLSLIRYADDFIILHKEEEVILKCKQIIEKWLGKLDLVLKPSKTRISHTLNKYEGKKGFDFLGFNIRQYAVGKTHTGQSTNGQPLGFKTIIKPSKDKVRKHIEKIGNVIRKHKSTPQIALIKELNPIIRGWANYYRSVCSKETYSKCDFIMYRQLKRWAERRHSNKSKSWVAKKYWHTYGNRNWVFSTRDEDGMKLLSHSETKIQRHIKVKDNKSPYDGDWIYWTARIGKHPEVSTRMATLLKKQKGRCNDCGHCFKDGDLLEIDHIIPKSRGGKDEYKNLQVLHRHCHDKKTARDGSLTRIYDKEVIREEPCEVKVSRTVLKTSQSSDALA</sequence>
<dbReference type="PROSITE" id="PS50878">
    <property type="entry name" value="RT_POL"/>
    <property type="match status" value="1"/>
</dbReference>
<dbReference type="PANTHER" id="PTHR34047:SF10">
    <property type="entry name" value="GROUP II INTRON-ASSOCIATED OPEN READING FRAME"/>
    <property type="match status" value="1"/>
</dbReference>
<dbReference type="InterPro" id="IPR025960">
    <property type="entry name" value="RVT_N"/>
</dbReference>
<dbReference type="Pfam" id="PF13655">
    <property type="entry name" value="RVT_N"/>
    <property type="match status" value="1"/>
</dbReference>
<dbReference type="InterPro" id="IPR002711">
    <property type="entry name" value="HNH"/>
</dbReference>
<dbReference type="EC" id="2.7.7.49" evidence="2"/>
<comment type="caution">
    <text evidence="2">The sequence shown here is derived from an EMBL/GenBank/DDBJ whole genome shotgun (WGS) entry which is preliminary data.</text>
</comment>
<dbReference type="EMBL" id="JADEWC010000040">
    <property type="protein sequence ID" value="MBE9223670.1"/>
    <property type="molecule type" value="Genomic_DNA"/>
</dbReference>
<dbReference type="CDD" id="cd01651">
    <property type="entry name" value="RT_G2_intron"/>
    <property type="match status" value="1"/>
</dbReference>
<evidence type="ECO:0000259" key="1">
    <source>
        <dbReference type="PROSITE" id="PS50878"/>
    </source>
</evidence>
<dbReference type="Proteomes" id="UP000654604">
    <property type="component" value="Unassembled WGS sequence"/>
</dbReference>
<keyword evidence="2" id="KW-0548">Nucleotidyltransferase</keyword>
<dbReference type="SMART" id="SM00507">
    <property type="entry name" value="HNHc"/>
    <property type="match status" value="1"/>
</dbReference>